<comment type="caution">
    <text evidence="2">The sequence shown here is derived from an EMBL/GenBank/DDBJ whole genome shotgun (WGS) entry which is preliminary data.</text>
</comment>
<reference evidence="2 3" key="1">
    <citation type="journal article" date="2021" name="Commun. Biol.">
        <title>The genome of Shorea leprosula (Dipterocarpaceae) highlights the ecological relevance of drought in aseasonal tropical rainforests.</title>
        <authorList>
            <person name="Ng K.K.S."/>
            <person name="Kobayashi M.J."/>
            <person name="Fawcett J.A."/>
            <person name="Hatakeyama M."/>
            <person name="Paape T."/>
            <person name="Ng C.H."/>
            <person name="Ang C.C."/>
            <person name="Tnah L.H."/>
            <person name="Lee C.T."/>
            <person name="Nishiyama T."/>
            <person name="Sese J."/>
            <person name="O'Brien M.J."/>
            <person name="Copetti D."/>
            <person name="Mohd Noor M.I."/>
            <person name="Ong R.C."/>
            <person name="Putra M."/>
            <person name="Sireger I.Z."/>
            <person name="Indrioko S."/>
            <person name="Kosugi Y."/>
            <person name="Izuno A."/>
            <person name="Isagi Y."/>
            <person name="Lee S.L."/>
            <person name="Shimizu K.K."/>
        </authorList>
    </citation>
    <scope>NUCLEOTIDE SEQUENCE [LARGE SCALE GENOMIC DNA]</scope>
    <source>
        <strain evidence="2">214</strain>
    </source>
</reference>
<feature type="compositionally biased region" description="Basic and acidic residues" evidence="1">
    <location>
        <begin position="136"/>
        <end position="161"/>
    </location>
</feature>
<dbReference type="PANTHER" id="PTHR33914:SF3">
    <property type="entry name" value="PROTEIN BREAKING OF ASYMMETRY IN THE STOMATAL LINEAGE"/>
    <property type="match status" value="1"/>
</dbReference>
<evidence type="ECO:0000313" key="2">
    <source>
        <dbReference type="EMBL" id="GKU95102.1"/>
    </source>
</evidence>
<dbReference type="GO" id="GO:0009786">
    <property type="term" value="P:regulation of asymmetric cell division"/>
    <property type="evidence" value="ECO:0007669"/>
    <property type="project" value="InterPro"/>
</dbReference>
<accession>A0AAV5IB63</accession>
<protein>
    <recommendedName>
        <fullName evidence="4">Protein BREAKING OF ASYMMETRY IN THE STOMATAL LINEAGE</fullName>
    </recommendedName>
</protein>
<feature type="compositionally biased region" description="Polar residues" evidence="1">
    <location>
        <begin position="216"/>
        <end position="228"/>
    </location>
</feature>
<proteinExistence type="predicted"/>
<feature type="region of interest" description="Disordered" evidence="1">
    <location>
        <begin position="122"/>
        <end position="228"/>
    </location>
</feature>
<gene>
    <name evidence="2" type="ORF">SLEP1_g8504</name>
</gene>
<dbReference type="AlphaFoldDB" id="A0AAV5IB63"/>
<sequence length="270" mass="31181">MSTLWTLTKLVRWRVRDWASCFLPLDDEQDVYRPQLPIRNMVFEMKEDGRGNRNGKKLFRRRHRRKEDRVDRRLNLSPRRSRNAVSAENGVDGSSWPGFADEEYIVFCFREDGAFDVVRDGRSEEYSSPNTSSETVNRKVDYVGGEKRVKESSSHEGRPEDDQNGNFSRKEAEIIPVKMGEEGGSKGLDSELDSGGKLRRRYHQVEETRHKEMVSAGSSDSNHSDGSTGSFAFPVLGWEWMGSPVQMPRTEEMNSRNNKPRSLRFQCCRF</sequence>
<evidence type="ECO:0008006" key="4">
    <source>
        <dbReference type="Google" id="ProtNLM"/>
    </source>
</evidence>
<feature type="compositionally biased region" description="Polar residues" evidence="1">
    <location>
        <begin position="126"/>
        <end position="135"/>
    </location>
</feature>
<feature type="compositionally biased region" description="Basic residues" evidence="1">
    <location>
        <begin position="53"/>
        <end position="66"/>
    </location>
</feature>
<dbReference type="PANTHER" id="PTHR33914">
    <property type="entry name" value="18S PRE-RIBOSOMAL ASSEMBLY PROTEIN GAR2-LIKE PROTEIN"/>
    <property type="match status" value="1"/>
</dbReference>
<dbReference type="Proteomes" id="UP001054252">
    <property type="component" value="Unassembled WGS sequence"/>
</dbReference>
<feature type="region of interest" description="Disordered" evidence="1">
    <location>
        <begin position="47"/>
        <end position="92"/>
    </location>
</feature>
<dbReference type="InterPro" id="IPR040378">
    <property type="entry name" value="BASL"/>
</dbReference>
<dbReference type="EMBL" id="BPVZ01000008">
    <property type="protein sequence ID" value="GKU95102.1"/>
    <property type="molecule type" value="Genomic_DNA"/>
</dbReference>
<evidence type="ECO:0000313" key="3">
    <source>
        <dbReference type="Proteomes" id="UP001054252"/>
    </source>
</evidence>
<name>A0AAV5IB63_9ROSI</name>
<organism evidence="2 3">
    <name type="scientific">Rubroshorea leprosula</name>
    <dbReference type="NCBI Taxonomy" id="152421"/>
    <lineage>
        <taxon>Eukaryota</taxon>
        <taxon>Viridiplantae</taxon>
        <taxon>Streptophyta</taxon>
        <taxon>Embryophyta</taxon>
        <taxon>Tracheophyta</taxon>
        <taxon>Spermatophyta</taxon>
        <taxon>Magnoliopsida</taxon>
        <taxon>eudicotyledons</taxon>
        <taxon>Gunneridae</taxon>
        <taxon>Pentapetalae</taxon>
        <taxon>rosids</taxon>
        <taxon>malvids</taxon>
        <taxon>Malvales</taxon>
        <taxon>Dipterocarpaceae</taxon>
        <taxon>Rubroshorea</taxon>
    </lineage>
</organism>
<evidence type="ECO:0000256" key="1">
    <source>
        <dbReference type="SAM" id="MobiDB-lite"/>
    </source>
</evidence>
<feature type="compositionally biased region" description="Basic and acidic residues" evidence="1">
    <location>
        <begin position="168"/>
        <end position="184"/>
    </location>
</feature>
<keyword evidence="3" id="KW-1185">Reference proteome</keyword>
<feature type="compositionally biased region" description="Basic and acidic residues" evidence="1">
    <location>
        <begin position="203"/>
        <end position="213"/>
    </location>
</feature>